<sequence>MIVTLSEFHKILSQAKLGLLTVSINIDFSPCTGRYIYVIES</sequence>
<organism evidence="1">
    <name type="scientific">Arundo donax</name>
    <name type="common">Giant reed</name>
    <name type="synonym">Donax arundinaceus</name>
    <dbReference type="NCBI Taxonomy" id="35708"/>
    <lineage>
        <taxon>Eukaryota</taxon>
        <taxon>Viridiplantae</taxon>
        <taxon>Streptophyta</taxon>
        <taxon>Embryophyta</taxon>
        <taxon>Tracheophyta</taxon>
        <taxon>Spermatophyta</taxon>
        <taxon>Magnoliopsida</taxon>
        <taxon>Liliopsida</taxon>
        <taxon>Poales</taxon>
        <taxon>Poaceae</taxon>
        <taxon>PACMAD clade</taxon>
        <taxon>Arundinoideae</taxon>
        <taxon>Arundineae</taxon>
        <taxon>Arundo</taxon>
    </lineage>
</organism>
<dbReference type="AlphaFoldDB" id="A0A0A9CB21"/>
<reference evidence="1" key="2">
    <citation type="journal article" date="2015" name="Data Brief">
        <title>Shoot transcriptome of the giant reed, Arundo donax.</title>
        <authorList>
            <person name="Barrero R.A."/>
            <person name="Guerrero F.D."/>
            <person name="Moolhuijzen P."/>
            <person name="Goolsby J.A."/>
            <person name="Tidwell J."/>
            <person name="Bellgard S.E."/>
            <person name="Bellgard M.I."/>
        </authorList>
    </citation>
    <scope>NUCLEOTIDE SEQUENCE</scope>
    <source>
        <tissue evidence="1">Shoot tissue taken approximately 20 cm above the soil surface</tissue>
    </source>
</reference>
<name>A0A0A9CB21_ARUDO</name>
<evidence type="ECO:0000313" key="1">
    <source>
        <dbReference type="EMBL" id="JAD68702.1"/>
    </source>
</evidence>
<dbReference type="EMBL" id="GBRH01229193">
    <property type="protein sequence ID" value="JAD68702.1"/>
    <property type="molecule type" value="Transcribed_RNA"/>
</dbReference>
<proteinExistence type="predicted"/>
<reference evidence="1" key="1">
    <citation type="submission" date="2014-09" db="EMBL/GenBank/DDBJ databases">
        <authorList>
            <person name="Magalhaes I.L.F."/>
            <person name="Oliveira U."/>
            <person name="Santos F.R."/>
            <person name="Vidigal T.H.D.A."/>
            <person name="Brescovit A.D."/>
            <person name="Santos A.J."/>
        </authorList>
    </citation>
    <scope>NUCLEOTIDE SEQUENCE</scope>
    <source>
        <tissue evidence="1">Shoot tissue taken approximately 20 cm above the soil surface</tissue>
    </source>
</reference>
<protein>
    <submittedName>
        <fullName evidence="1">Uncharacterized protein</fullName>
    </submittedName>
</protein>
<accession>A0A0A9CB21</accession>